<evidence type="ECO:0000313" key="5">
    <source>
        <dbReference type="Proteomes" id="UP000468388"/>
    </source>
</evidence>
<comment type="similarity">
    <text evidence="1">Belongs to the nitroreductase family.</text>
</comment>
<feature type="domain" description="Nitroreductase" evidence="3">
    <location>
        <begin position="19"/>
        <end position="192"/>
    </location>
</feature>
<dbReference type="EMBL" id="WRXO01000001">
    <property type="protein sequence ID" value="MVT40213.1"/>
    <property type="molecule type" value="Genomic_DNA"/>
</dbReference>
<dbReference type="PANTHER" id="PTHR43673">
    <property type="entry name" value="NAD(P)H NITROREDUCTASE YDGI-RELATED"/>
    <property type="match status" value="1"/>
</dbReference>
<dbReference type="Gene3D" id="3.40.109.10">
    <property type="entry name" value="NADH Oxidase"/>
    <property type="match status" value="1"/>
</dbReference>
<evidence type="ECO:0000256" key="2">
    <source>
        <dbReference type="ARBA" id="ARBA00023002"/>
    </source>
</evidence>
<dbReference type="InterPro" id="IPR029479">
    <property type="entry name" value="Nitroreductase"/>
</dbReference>
<dbReference type="Proteomes" id="UP000468388">
    <property type="component" value="Unassembled WGS sequence"/>
</dbReference>
<evidence type="ECO:0000259" key="3">
    <source>
        <dbReference type="Pfam" id="PF00881"/>
    </source>
</evidence>
<comment type="caution">
    <text evidence="4">The sequence shown here is derived from an EMBL/GenBank/DDBJ whole genome shotgun (WGS) entry which is preliminary data.</text>
</comment>
<dbReference type="OrthoDB" id="9809288at2"/>
<proteinExistence type="inferred from homology"/>
<protein>
    <recommendedName>
        <fullName evidence="3">Nitroreductase domain-containing protein</fullName>
    </recommendedName>
</protein>
<dbReference type="GO" id="GO:0016491">
    <property type="term" value="F:oxidoreductase activity"/>
    <property type="evidence" value="ECO:0007669"/>
    <property type="project" value="UniProtKB-KW"/>
</dbReference>
<dbReference type="CDD" id="cd02136">
    <property type="entry name" value="PnbA_NfnB-like"/>
    <property type="match status" value="1"/>
</dbReference>
<gene>
    <name evidence="4" type="ORF">GO495_06445</name>
</gene>
<keyword evidence="5" id="KW-1185">Reference proteome</keyword>
<dbReference type="Pfam" id="PF00881">
    <property type="entry name" value="Nitroreductase"/>
    <property type="match status" value="1"/>
</dbReference>
<dbReference type="AlphaFoldDB" id="A0A6N8J592"/>
<dbReference type="PANTHER" id="PTHR43673:SF10">
    <property type="entry name" value="NADH DEHYDROGENASE_NAD(P)H NITROREDUCTASE XCC3605-RELATED"/>
    <property type="match status" value="1"/>
</dbReference>
<keyword evidence="2" id="KW-0560">Oxidoreductase</keyword>
<organism evidence="4 5">
    <name type="scientific">Chitinophaga oryziterrae</name>
    <dbReference type="NCBI Taxonomy" id="1031224"/>
    <lineage>
        <taxon>Bacteria</taxon>
        <taxon>Pseudomonadati</taxon>
        <taxon>Bacteroidota</taxon>
        <taxon>Chitinophagia</taxon>
        <taxon>Chitinophagales</taxon>
        <taxon>Chitinophagaceae</taxon>
        <taxon>Chitinophaga</taxon>
    </lineage>
</organism>
<dbReference type="RefSeq" id="WP_157298839.1">
    <property type="nucleotide sequence ID" value="NZ_BAAAZB010000005.1"/>
</dbReference>
<evidence type="ECO:0000313" key="4">
    <source>
        <dbReference type="EMBL" id="MVT40213.1"/>
    </source>
</evidence>
<reference evidence="4 5" key="1">
    <citation type="submission" date="2019-12" db="EMBL/GenBank/DDBJ databases">
        <title>The draft genomic sequence of strain Chitinophaga oryziterrae JCM 16595.</title>
        <authorList>
            <person name="Zhang X."/>
        </authorList>
    </citation>
    <scope>NUCLEOTIDE SEQUENCE [LARGE SCALE GENOMIC DNA]</scope>
    <source>
        <strain evidence="4 5">JCM 16595</strain>
    </source>
</reference>
<accession>A0A6N8J592</accession>
<dbReference type="SUPFAM" id="SSF55469">
    <property type="entry name" value="FMN-dependent nitroreductase-like"/>
    <property type="match status" value="1"/>
</dbReference>
<dbReference type="InterPro" id="IPR000415">
    <property type="entry name" value="Nitroreductase-like"/>
</dbReference>
<evidence type="ECO:0000256" key="1">
    <source>
        <dbReference type="ARBA" id="ARBA00007118"/>
    </source>
</evidence>
<sequence length="211" mass="23815">MNTGIADEPRTMTETLKIIYERRAVRKYKDRPVDINLVEQILDAGRMAPSAMNKQPWQFYVLTNKETIHLFSREMSGVVMKGLLKTGISGFAQIFKAAYGLLHLPHGIDLHAIKDPVFYGAPVVIFVTSPRDNEWASLDVGMCAQNMMLAAKSLGLDTCPVGFGKYVEKTKIFSRLHVRPTEEVQLAIIMGYGDESPEVHKRSRDNRLFID</sequence>
<name>A0A6N8J592_9BACT</name>